<reference evidence="3 4" key="1">
    <citation type="submission" date="2019-07" db="EMBL/GenBank/DDBJ databases">
        <title>De Novo Assembly of kiwifruit Actinidia rufa.</title>
        <authorList>
            <person name="Sugita-Konishi S."/>
            <person name="Sato K."/>
            <person name="Mori E."/>
            <person name="Abe Y."/>
            <person name="Kisaki G."/>
            <person name="Hamano K."/>
            <person name="Suezawa K."/>
            <person name="Otani M."/>
            <person name="Fukuda T."/>
            <person name="Manabe T."/>
            <person name="Gomi K."/>
            <person name="Tabuchi M."/>
            <person name="Akimitsu K."/>
            <person name="Kataoka I."/>
        </authorList>
    </citation>
    <scope>NUCLEOTIDE SEQUENCE [LARGE SCALE GENOMIC DNA]</scope>
    <source>
        <strain evidence="4">cv. Fuchu</strain>
    </source>
</reference>
<name>A0A7J0E6A2_9ERIC</name>
<organism evidence="3 4">
    <name type="scientific">Actinidia rufa</name>
    <dbReference type="NCBI Taxonomy" id="165716"/>
    <lineage>
        <taxon>Eukaryota</taxon>
        <taxon>Viridiplantae</taxon>
        <taxon>Streptophyta</taxon>
        <taxon>Embryophyta</taxon>
        <taxon>Tracheophyta</taxon>
        <taxon>Spermatophyta</taxon>
        <taxon>Magnoliopsida</taxon>
        <taxon>eudicotyledons</taxon>
        <taxon>Gunneridae</taxon>
        <taxon>Pentapetalae</taxon>
        <taxon>asterids</taxon>
        <taxon>Ericales</taxon>
        <taxon>Actinidiaceae</taxon>
        <taxon>Actinidia</taxon>
    </lineage>
</organism>
<comment type="caution">
    <text evidence="3">The sequence shown here is derived from an EMBL/GenBank/DDBJ whole genome shotgun (WGS) entry which is preliminary data.</text>
</comment>
<comment type="similarity">
    <text evidence="1">Belongs to the 'GDXG' lipolytic enzyme family.</text>
</comment>
<protein>
    <recommendedName>
        <fullName evidence="2">Alpha/beta hydrolase fold-3 domain-containing protein</fullName>
    </recommendedName>
</protein>
<dbReference type="PANTHER" id="PTHR23024:SF546">
    <property type="entry name" value="CARBOXYLESTERASE 120-RELATED"/>
    <property type="match status" value="1"/>
</dbReference>
<dbReference type="Gene3D" id="3.40.50.1820">
    <property type="entry name" value="alpha/beta hydrolase"/>
    <property type="match status" value="1"/>
</dbReference>
<feature type="domain" description="Alpha/beta hydrolase fold-3" evidence="2">
    <location>
        <begin position="19"/>
        <end position="212"/>
    </location>
</feature>
<dbReference type="InterPro" id="IPR013094">
    <property type="entry name" value="AB_hydrolase_3"/>
</dbReference>
<keyword evidence="4" id="KW-1185">Reference proteome</keyword>
<proteinExistence type="inferred from homology"/>
<dbReference type="Proteomes" id="UP000585474">
    <property type="component" value="Unassembled WGS sequence"/>
</dbReference>
<dbReference type="InterPro" id="IPR050466">
    <property type="entry name" value="Carboxylest/Gibb_receptor"/>
</dbReference>
<sequence>MSSDHQKTTGTSDPNSDLLSIVIASVDYRLAPEHRLPAAYDDAMVALHWIKDLRDDWLTNFSDFSNCFIMGESAGGNIAYHAGLRAAAVADDLLPLKIKGLVLDEPGFGGSKRTGSELRLANDSRLPTFVLDLIWELSLPMGADRDHEYCNPTAESESSNSFGKIRSLGWKVMVVGCHGDPMIDRQMELAERFEKKGVDVVAHFDVGGYHAVKLEDPEKAKQFFVILKKFVDSCTIKI</sequence>
<evidence type="ECO:0000313" key="3">
    <source>
        <dbReference type="EMBL" id="GFY81958.1"/>
    </source>
</evidence>
<accession>A0A7J0E6A2</accession>
<dbReference type="InterPro" id="IPR029058">
    <property type="entry name" value="AB_hydrolase_fold"/>
</dbReference>
<dbReference type="OrthoDB" id="408631at2759"/>
<evidence type="ECO:0000313" key="4">
    <source>
        <dbReference type="Proteomes" id="UP000585474"/>
    </source>
</evidence>
<dbReference type="SUPFAM" id="SSF53474">
    <property type="entry name" value="alpha/beta-Hydrolases"/>
    <property type="match status" value="1"/>
</dbReference>
<dbReference type="GO" id="GO:0016787">
    <property type="term" value="F:hydrolase activity"/>
    <property type="evidence" value="ECO:0007669"/>
    <property type="project" value="InterPro"/>
</dbReference>
<evidence type="ECO:0000259" key="2">
    <source>
        <dbReference type="Pfam" id="PF07859"/>
    </source>
</evidence>
<dbReference type="EMBL" id="BJWL01000002">
    <property type="protein sequence ID" value="GFY81958.1"/>
    <property type="molecule type" value="Genomic_DNA"/>
</dbReference>
<gene>
    <name evidence="3" type="ORF">Acr_02g0001980</name>
</gene>
<dbReference type="AlphaFoldDB" id="A0A7J0E6A2"/>
<dbReference type="Pfam" id="PF07859">
    <property type="entry name" value="Abhydrolase_3"/>
    <property type="match status" value="1"/>
</dbReference>
<dbReference type="PANTHER" id="PTHR23024">
    <property type="entry name" value="ARYLACETAMIDE DEACETYLASE"/>
    <property type="match status" value="1"/>
</dbReference>
<evidence type="ECO:0000256" key="1">
    <source>
        <dbReference type="ARBA" id="ARBA00010515"/>
    </source>
</evidence>